<evidence type="ECO:0000256" key="1">
    <source>
        <dbReference type="SAM" id="SignalP"/>
    </source>
</evidence>
<protein>
    <submittedName>
        <fullName evidence="2">Conjugative transposon TraN protein</fullName>
    </submittedName>
</protein>
<comment type="caution">
    <text evidence="2">The sequence shown here is derived from an EMBL/GenBank/DDBJ whole genome shotgun (WGS) entry which is preliminary data.</text>
</comment>
<evidence type="ECO:0000313" key="3">
    <source>
        <dbReference type="Proteomes" id="UP000555103"/>
    </source>
</evidence>
<keyword evidence="3" id="KW-1185">Reference proteome</keyword>
<evidence type="ECO:0000313" key="2">
    <source>
        <dbReference type="EMBL" id="MBB4038316.1"/>
    </source>
</evidence>
<accession>A0A840CSC1</accession>
<sequence length="317" mass="35969">MKKIFLMLTLAVSVFAANAQEVTGETATIIETKPTTGDYYQGFTRPLTFDRMIPPYALEVTFNKTVHVIFPSAIRYVDLGSADLLAAKADGTENVLRVKAALRDFSRESNLSVITEDGNYYTFNVKYADEPVKLSVEMTDFLHDGEAVNRPNNALAIYMQELGQESPLLVKLIMQSIHKNNDREIKHIGSKRFGIQHTLKGIYTHNGLLYFHLQLKNLSNVPFNVDFITFKIVDKKVAKRTAIQEQVIWPLRAYNNLMLVGGKRTERMIFALPKFTIPDDKMLVVELNEQNGGRHQSFTVDNADLVRARVINELKVK</sequence>
<dbReference type="Pfam" id="PF13595">
    <property type="entry name" value="DUF4138"/>
    <property type="match status" value="1"/>
</dbReference>
<dbReference type="NCBIfam" id="TIGR03780">
    <property type="entry name" value="Bac_Flav_CT_N"/>
    <property type="match status" value="1"/>
</dbReference>
<dbReference type="Proteomes" id="UP000555103">
    <property type="component" value="Unassembled WGS sequence"/>
</dbReference>
<gene>
    <name evidence="2" type="ORF">GGR21_004248</name>
</gene>
<feature type="chain" id="PRO_5032958308" evidence="1">
    <location>
        <begin position="20"/>
        <end position="317"/>
    </location>
</feature>
<dbReference type="InterPro" id="IPR022298">
    <property type="entry name" value="Conjug_transposon_TraN"/>
</dbReference>
<dbReference type="RefSeq" id="WP_183309107.1">
    <property type="nucleotide sequence ID" value="NZ_JACIEP010000029.1"/>
</dbReference>
<dbReference type="AlphaFoldDB" id="A0A840CSC1"/>
<feature type="signal peptide" evidence="1">
    <location>
        <begin position="1"/>
        <end position="19"/>
    </location>
</feature>
<organism evidence="2 3">
    <name type="scientific">Dysgonomonas hofstadii</name>
    <dbReference type="NCBI Taxonomy" id="637886"/>
    <lineage>
        <taxon>Bacteria</taxon>
        <taxon>Pseudomonadati</taxon>
        <taxon>Bacteroidota</taxon>
        <taxon>Bacteroidia</taxon>
        <taxon>Bacteroidales</taxon>
        <taxon>Dysgonomonadaceae</taxon>
        <taxon>Dysgonomonas</taxon>
    </lineage>
</organism>
<reference evidence="2 3" key="1">
    <citation type="submission" date="2020-08" db="EMBL/GenBank/DDBJ databases">
        <title>Genomic Encyclopedia of Type Strains, Phase IV (KMG-IV): sequencing the most valuable type-strain genomes for metagenomic binning, comparative biology and taxonomic classification.</title>
        <authorList>
            <person name="Goeker M."/>
        </authorList>
    </citation>
    <scope>NUCLEOTIDE SEQUENCE [LARGE SCALE GENOMIC DNA]</scope>
    <source>
        <strain evidence="2 3">DSM 104969</strain>
    </source>
</reference>
<keyword evidence="1" id="KW-0732">Signal</keyword>
<dbReference type="EMBL" id="JACIEP010000029">
    <property type="protein sequence ID" value="MBB4038316.1"/>
    <property type="molecule type" value="Genomic_DNA"/>
</dbReference>
<proteinExistence type="predicted"/>
<name>A0A840CSC1_9BACT</name>